<dbReference type="PROSITE" id="PS50275">
    <property type="entry name" value="SAC"/>
    <property type="match status" value="1"/>
</dbReference>
<comment type="caution">
    <text evidence="9">The sequence shown here is derived from an EMBL/GenBank/DDBJ whole genome shotgun (WGS) entry which is preliminary data.</text>
</comment>
<evidence type="ECO:0000256" key="4">
    <source>
        <dbReference type="ARBA" id="ARBA00023136"/>
    </source>
</evidence>
<keyword evidence="3" id="KW-0378">Hydrolase</keyword>
<evidence type="ECO:0000256" key="6">
    <source>
        <dbReference type="ARBA" id="ARBA00023464"/>
    </source>
</evidence>
<protein>
    <recommendedName>
        <fullName evidence="8">SAC domain-containing protein</fullName>
    </recommendedName>
</protein>
<comment type="subcellular location">
    <subcellularLocation>
        <location evidence="1">Vacuole membrane</location>
        <topology evidence="1">Peripheral membrane protein</topology>
    </subcellularLocation>
</comment>
<dbReference type="PANTHER" id="PTHR45738:SF25">
    <property type="entry name" value="PHOSPHOINOSITIDE PHOSPHATASE SAC3-RELATED"/>
    <property type="match status" value="1"/>
</dbReference>
<evidence type="ECO:0000256" key="5">
    <source>
        <dbReference type="ARBA" id="ARBA00023337"/>
    </source>
</evidence>
<feature type="region of interest" description="Disordered" evidence="7">
    <location>
        <begin position="1"/>
        <end position="20"/>
    </location>
</feature>
<evidence type="ECO:0000313" key="10">
    <source>
        <dbReference type="Proteomes" id="UP001153076"/>
    </source>
</evidence>
<dbReference type="EMBL" id="JAKOGI010001085">
    <property type="protein sequence ID" value="KAJ8427843.1"/>
    <property type="molecule type" value="Genomic_DNA"/>
</dbReference>
<dbReference type="InterPro" id="IPR043573">
    <property type="entry name" value="Fig4-like"/>
</dbReference>
<evidence type="ECO:0000256" key="3">
    <source>
        <dbReference type="ARBA" id="ARBA00022801"/>
    </source>
</evidence>
<reference evidence="9" key="1">
    <citation type="submission" date="2022-04" db="EMBL/GenBank/DDBJ databases">
        <title>Carnegiea gigantea Genome sequencing and assembly v2.</title>
        <authorList>
            <person name="Copetti D."/>
            <person name="Sanderson M.J."/>
            <person name="Burquez A."/>
            <person name="Wojciechowski M.F."/>
        </authorList>
    </citation>
    <scope>NUCLEOTIDE SEQUENCE</scope>
    <source>
        <strain evidence="9">SGP5-SGP5p</strain>
        <tissue evidence="9">Aerial part</tissue>
    </source>
</reference>
<keyword evidence="2" id="KW-0926">Vacuole</keyword>
<evidence type="ECO:0000256" key="7">
    <source>
        <dbReference type="SAM" id="MobiDB-lite"/>
    </source>
</evidence>
<evidence type="ECO:0000313" key="9">
    <source>
        <dbReference type="EMBL" id="KAJ8427843.1"/>
    </source>
</evidence>
<comment type="catalytic activity">
    <reaction evidence="5">
        <text>a 1,2-diacyl-sn-glycero-3-phospho-(1D-myo-inositol-3,5-bisphosphate) + H2O = a 1,2-diacyl-sn-glycero-3-phospho-(1D-myo-inositol-3-phosphate) + phosphate</text>
        <dbReference type="Rhea" id="RHEA:32955"/>
        <dbReference type="ChEBI" id="CHEBI:15377"/>
        <dbReference type="ChEBI" id="CHEBI:43474"/>
        <dbReference type="ChEBI" id="CHEBI:57923"/>
        <dbReference type="ChEBI" id="CHEBI:58088"/>
    </reaction>
</comment>
<dbReference type="AlphaFoldDB" id="A0A9Q1GXE8"/>
<dbReference type="Pfam" id="PF02383">
    <property type="entry name" value="Syja_N"/>
    <property type="match status" value="1"/>
</dbReference>
<dbReference type="InterPro" id="IPR002013">
    <property type="entry name" value="SAC_dom"/>
</dbReference>
<gene>
    <name evidence="9" type="ORF">Cgig2_017891</name>
</gene>
<name>A0A9Q1GXE8_9CARY</name>
<dbReference type="Proteomes" id="UP001153076">
    <property type="component" value="Unassembled WGS sequence"/>
</dbReference>
<sequence>MGGKEMASPDNEPQLCHPSLSPSQPCMQNFRLYETRSKFYMVGRDKSRTYWRVLTIDRSEPYQLNVHEDSTTYSQSECYDLLGWIHEGNKSIGGLKFVTTCHGIVGFIKFLGPYYMLLITKRRQIGAICGHTVYGISRSEVIPLSNSTVWTSVAESKNENRYKKLLCMVDLTKDFFFSYSYHVMRTLQKNLCDKQTGQVLYETMFVWNEFLTRGVRNHLQSTLWTVALVYGFFKQATLSIGGRDFNLTLIARRSRHYAGTRYLKRGVNEKGRVANDVETEQIVFENVPEGFPVQISSVVQNRGSIPLFWSQETSRLNLKPDIMLSKKDQNYEATRLHFENLVKRYGNPIIILNLIKNARWVETPPSRLLVNDKSTGGSVLRGHYPLPEGWFDGTNEKKPRESILRAEFANAIEYINKDLPEESRLKFLHWDLNKHSRRQGTNVLLLLGKVAAYALTLTGFFYCQLLPASGSGDMSRWPFSE</sequence>
<dbReference type="GO" id="GO:0005774">
    <property type="term" value="C:vacuolar membrane"/>
    <property type="evidence" value="ECO:0007669"/>
    <property type="project" value="UniProtKB-SubCell"/>
</dbReference>
<dbReference type="PANTHER" id="PTHR45738">
    <property type="entry name" value="POLYPHOSPHOINOSITIDE PHOSPHATASE"/>
    <property type="match status" value="1"/>
</dbReference>
<dbReference type="GO" id="GO:0043813">
    <property type="term" value="F:phosphatidylinositol-3,5-bisphosphate 5-phosphatase activity"/>
    <property type="evidence" value="ECO:0007669"/>
    <property type="project" value="InterPro"/>
</dbReference>
<keyword evidence="4" id="KW-0472">Membrane</keyword>
<evidence type="ECO:0000256" key="2">
    <source>
        <dbReference type="ARBA" id="ARBA00022554"/>
    </source>
</evidence>
<evidence type="ECO:0000256" key="1">
    <source>
        <dbReference type="ARBA" id="ARBA00004148"/>
    </source>
</evidence>
<comment type="subunit">
    <text evidence="6">Component of the PI(3,5)P2 regulatory complex at least composed of ATG18, SAC/FIG4, FAB1 and VAC14.</text>
</comment>
<feature type="domain" description="SAC" evidence="8">
    <location>
        <begin position="166"/>
        <end position="356"/>
    </location>
</feature>
<dbReference type="GO" id="GO:0046856">
    <property type="term" value="P:phosphatidylinositol dephosphorylation"/>
    <property type="evidence" value="ECO:0007669"/>
    <property type="project" value="InterPro"/>
</dbReference>
<accession>A0A9Q1GXE8</accession>
<proteinExistence type="predicted"/>
<evidence type="ECO:0000259" key="8">
    <source>
        <dbReference type="PROSITE" id="PS50275"/>
    </source>
</evidence>
<keyword evidence="10" id="KW-1185">Reference proteome</keyword>
<dbReference type="OrthoDB" id="405996at2759"/>
<organism evidence="9 10">
    <name type="scientific">Carnegiea gigantea</name>
    <dbReference type="NCBI Taxonomy" id="171969"/>
    <lineage>
        <taxon>Eukaryota</taxon>
        <taxon>Viridiplantae</taxon>
        <taxon>Streptophyta</taxon>
        <taxon>Embryophyta</taxon>
        <taxon>Tracheophyta</taxon>
        <taxon>Spermatophyta</taxon>
        <taxon>Magnoliopsida</taxon>
        <taxon>eudicotyledons</taxon>
        <taxon>Gunneridae</taxon>
        <taxon>Pentapetalae</taxon>
        <taxon>Caryophyllales</taxon>
        <taxon>Cactineae</taxon>
        <taxon>Cactaceae</taxon>
        <taxon>Cactoideae</taxon>
        <taxon>Echinocereeae</taxon>
        <taxon>Carnegiea</taxon>
    </lineage>
</organism>